<evidence type="ECO:0000256" key="1">
    <source>
        <dbReference type="SAM" id="MobiDB-lite"/>
    </source>
</evidence>
<evidence type="ECO:0000313" key="2">
    <source>
        <dbReference type="EMBL" id="KAK2943646.1"/>
    </source>
</evidence>
<gene>
    <name evidence="2" type="ORF">BLNAU_21436</name>
</gene>
<feature type="region of interest" description="Disordered" evidence="1">
    <location>
        <begin position="1"/>
        <end position="33"/>
    </location>
</feature>
<protein>
    <submittedName>
        <fullName evidence="2">Uncharacterized protein</fullName>
    </submittedName>
</protein>
<dbReference type="EMBL" id="JARBJD010000335">
    <property type="protein sequence ID" value="KAK2943646.1"/>
    <property type="molecule type" value="Genomic_DNA"/>
</dbReference>
<accession>A0ABQ9WZ06</accession>
<feature type="compositionally biased region" description="Pro residues" evidence="1">
    <location>
        <begin position="8"/>
        <end position="28"/>
    </location>
</feature>
<sequence length="353" mass="40528">MGCHESKPPPPPRLKLPQPLTRPKPPAIPKAHNHPLSPPYFIVMRGPTDSIPEISRAFLSLLSFIQDERRFTTAIFNRAASLLTDICRKSQGTRYSRILLHDLVPTQDGTCQGFTDGIVSIILTNNIQLTQPALLLTLNIQKNTSMSLRFAFISSHFFEFLSIRFLQNPMHMLSQYRYHLMDLVWQCLLVANQSSIREITQDLAIDEDTVHKSTYDMTVGPQEPFFLFICANRDKLTDHQSSRPFPRLLGSLLHIAPFHRLTTYFVLTVPIMFSFTTSICTFENNSLVNQFIRNLAVGFAHNPVHLTGVRKSRRNLLLWQLKAEGIEDELDLFPNKKSIQYRTVQEAKKAIWR</sequence>
<name>A0ABQ9WZ06_9EUKA</name>
<evidence type="ECO:0000313" key="3">
    <source>
        <dbReference type="Proteomes" id="UP001281761"/>
    </source>
</evidence>
<reference evidence="2 3" key="1">
    <citation type="journal article" date="2022" name="bioRxiv">
        <title>Genomics of Preaxostyla Flagellates Illuminates Evolutionary Transitions and the Path Towards Mitochondrial Loss.</title>
        <authorList>
            <person name="Novak L.V.F."/>
            <person name="Treitli S.C."/>
            <person name="Pyrih J."/>
            <person name="Halakuc P."/>
            <person name="Pipaliya S.V."/>
            <person name="Vacek V."/>
            <person name="Brzon O."/>
            <person name="Soukal P."/>
            <person name="Eme L."/>
            <person name="Dacks J.B."/>
            <person name="Karnkowska A."/>
            <person name="Elias M."/>
            <person name="Hampl V."/>
        </authorList>
    </citation>
    <scope>NUCLEOTIDE SEQUENCE [LARGE SCALE GENOMIC DNA]</scope>
    <source>
        <strain evidence="2">NAU3</strain>
        <tissue evidence="2">Gut</tissue>
    </source>
</reference>
<organism evidence="2 3">
    <name type="scientific">Blattamonas nauphoetae</name>
    <dbReference type="NCBI Taxonomy" id="2049346"/>
    <lineage>
        <taxon>Eukaryota</taxon>
        <taxon>Metamonada</taxon>
        <taxon>Preaxostyla</taxon>
        <taxon>Oxymonadida</taxon>
        <taxon>Blattamonas</taxon>
    </lineage>
</organism>
<keyword evidence="3" id="KW-1185">Reference proteome</keyword>
<dbReference type="Proteomes" id="UP001281761">
    <property type="component" value="Unassembled WGS sequence"/>
</dbReference>
<proteinExistence type="predicted"/>
<comment type="caution">
    <text evidence="2">The sequence shown here is derived from an EMBL/GenBank/DDBJ whole genome shotgun (WGS) entry which is preliminary data.</text>
</comment>